<protein>
    <submittedName>
        <fullName evidence="1">Uncharacterized protein</fullName>
    </submittedName>
</protein>
<feature type="non-terminal residue" evidence="1">
    <location>
        <position position="1"/>
    </location>
</feature>
<gene>
    <name evidence="1" type="ORF">SAMN05216323_10995</name>
</gene>
<proteinExistence type="predicted"/>
<dbReference type="EMBL" id="FMYP01000099">
    <property type="protein sequence ID" value="SDD19054.1"/>
    <property type="molecule type" value="Genomic_DNA"/>
</dbReference>
<reference evidence="1 2" key="1">
    <citation type="submission" date="2016-09" db="EMBL/GenBank/DDBJ databases">
        <authorList>
            <person name="Capua I."/>
            <person name="De Benedictis P."/>
            <person name="Joannis T."/>
            <person name="Lombin L.H."/>
            <person name="Cattoli G."/>
        </authorList>
    </citation>
    <scope>NUCLEOTIDE SEQUENCE [LARGE SCALE GENOMIC DNA]</scope>
    <source>
        <strain evidence="1 2">A7P-90m</strain>
    </source>
</reference>
<dbReference type="Proteomes" id="UP000199452">
    <property type="component" value="Unassembled WGS sequence"/>
</dbReference>
<evidence type="ECO:0000313" key="2">
    <source>
        <dbReference type="Proteomes" id="UP000199452"/>
    </source>
</evidence>
<keyword evidence="2" id="KW-1185">Reference proteome</keyword>
<organism evidence="1 2">
    <name type="scientific">Williamwhitmania taraxaci</name>
    <dbReference type="NCBI Taxonomy" id="1640674"/>
    <lineage>
        <taxon>Bacteria</taxon>
        <taxon>Pseudomonadati</taxon>
        <taxon>Bacteroidota</taxon>
        <taxon>Bacteroidia</taxon>
        <taxon>Bacteroidales</taxon>
        <taxon>Williamwhitmaniaceae</taxon>
        <taxon>Williamwhitmania</taxon>
    </lineage>
</organism>
<dbReference type="AlphaFoldDB" id="A0A1G6SQU3"/>
<name>A0A1G6SQU3_9BACT</name>
<evidence type="ECO:0000313" key="1">
    <source>
        <dbReference type="EMBL" id="SDD19054.1"/>
    </source>
</evidence>
<sequence>NFQLHYFYGENENAIRTQVWCTLIAQLLMTVIQKMANTQKAFSVVATLVRIHLISLLDVFELLRSTKRDYLNKRGSPDLYGQIKLIF</sequence>
<accession>A0A1G6SQU3</accession>